<dbReference type="Pfam" id="PF11118">
    <property type="entry name" value="DUF2627"/>
    <property type="match status" value="1"/>
</dbReference>
<comment type="caution">
    <text evidence="2">The sequence shown here is derived from an EMBL/GenBank/DDBJ whole genome shotgun (WGS) entry which is preliminary data.</text>
</comment>
<dbReference type="RefSeq" id="WP_380657294.1">
    <property type="nucleotide sequence ID" value="NZ_JBHRVQ010000007.1"/>
</dbReference>
<keyword evidence="1" id="KW-0812">Transmembrane</keyword>
<keyword evidence="1" id="KW-0472">Membrane</keyword>
<evidence type="ECO:0000313" key="2">
    <source>
        <dbReference type="EMBL" id="MFC3389746.1"/>
    </source>
</evidence>
<name>A0ABV7NAY3_9STAP</name>
<evidence type="ECO:0000256" key="1">
    <source>
        <dbReference type="SAM" id="Phobius"/>
    </source>
</evidence>
<organism evidence="2 3">
    <name type="scientific">Salinicoccus sesuvii</name>
    <dbReference type="NCBI Taxonomy" id="868281"/>
    <lineage>
        <taxon>Bacteria</taxon>
        <taxon>Bacillati</taxon>
        <taxon>Bacillota</taxon>
        <taxon>Bacilli</taxon>
        <taxon>Bacillales</taxon>
        <taxon>Staphylococcaceae</taxon>
        <taxon>Salinicoccus</taxon>
    </lineage>
</organism>
<feature type="transmembrane region" description="Helical" evidence="1">
    <location>
        <begin position="40"/>
        <end position="62"/>
    </location>
</feature>
<gene>
    <name evidence="2" type="ORF">ACFOEO_14380</name>
</gene>
<evidence type="ECO:0000313" key="3">
    <source>
        <dbReference type="Proteomes" id="UP001595637"/>
    </source>
</evidence>
<dbReference type="InterPro" id="IPR020138">
    <property type="entry name" value="Uncharacterised_YqzF"/>
</dbReference>
<dbReference type="Proteomes" id="UP001595637">
    <property type="component" value="Unassembled WGS sequence"/>
</dbReference>
<protein>
    <submittedName>
        <fullName evidence="2">DUF2627 domain-containing protein</fullName>
    </submittedName>
</protein>
<dbReference type="EMBL" id="JBHRVQ010000007">
    <property type="protein sequence ID" value="MFC3389746.1"/>
    <property type="molecule type" value="Genomic_DNA"/>
</dbReference>
<keyword evidence="3" id="KW-1185">Reference proteome</keyword>
<sequence>MKKIIALAILVIPVFLAGLGIKYMRDSVFGIVNDPFTLTVVQFIIGLLLTVAGVWFIGGYILHREQRQKKMQEELMTQSKKAEEDKENREPNLVRLSIFGLNQCFCIF</sequence>
<proteinExistence type="predicted"/>
<keyword evidence="1" id="KW-1133">Transmembrane helix</keyword>
<accession>A0ABV7NAY3</accession>
<reference evidence="3" key="1">
    <citation type="journal article" date="2019" name="Int. J. Syst. Evol. Microbiol.">
        <title>The Global Catalogue of Microorganisms (GCM) 10K type strain sequencing project: providing services to taxonomists for standard genome sequencing and annotation.</title>
        <authorList>
            <consortium name="The Broad Institute Genomics Platform"/>
            <consortium name="The Broad Institute Genome Sequencing Center for Infectious Disease"/>
            <person name="Wu L."/>
            <person name="Ma J."/>
        </authorList>
    </citation>
    <scope>NUCLEOTIDE SEQUENCE [LARGE SCALE GENOMIC DNA]</scope>
    <source>
        <strain evidence="3">CCM 7756</strain>
    </source>
</reference>